<feature type="region of interest" description="Disordered" evidence="6">
    <location>
        <begin position="30"/>
        <end position="57"/>
    </location>
</feature>
<dbReference type="Pfam" id="PF10405">
    <property type="entry name" value="BHD_3"/>
    <property type="match status" value="1"/>
</dbReference>
<dbReference type="GO" id="GO:0000111">
    <property type="term" value="C:nucleotide-excision repair factor 2 complex"/>
    <property type="evidence" value="ECO:0007669"/>
    <property type="project" value="TreeGrafter"/>
</dbReference>
<sequence>MTGTSSVPEETRARCAAGLERLLGRRGAALMAPSSARRTMSLIEEHESRKAAASEQDEHVPVVTFGSGIDEAGLDAVLEECALADDHDAEQVPGDDEDVEDAGPEAVEDDARVVTVELNATAASSRSSTPALSEEDAARAKWFRQMAPLAHRFSLACLMRRVRQRSRFVCNNVELRARLFSIALDAGMTPTKAVDLAFVKKATKWYRQTLARVDPAAGDLRASCRCPSTCLANQINALFEKRRPRSSIACSNDTAVMVFVALMRSLGIRSRLIAALNPLPPQPSKLIARWEAARDAKPPEACACQGGTSNQKAGRAKDDSDDDVIHVEACGTKKRRRSASRGSEYFAEGSPTSWAEVFVPKESRWVPVNLADGQVDNRRGIEETVIGVPMTYVVGVDADGGVVDVVRRYASSWAGVLKRLHNRKWWDSVVPSHVDDAEETELKAFADDDKMPDRLNDFRNHPKYAMEKFLKKFEVIHPLEPVLAVVRGHNVYPRANLHTLHTAENWMREPMRRVRDNEMPFKRVKSRSRRVDADELQSLYGEWQTDPWTPEPVRNGIVPTSAYGHCELWTPDHLPAGAVHLAYPRIAMAARKVGAHYAPAMMGFEAHCRGSVPVINGIVVAKEFSDSVMAAWHEMEQRRAENAERRRVEGICRLWRALVLGVISRHSILVEKHADPDAGTRQRKRAKVQFTAAKHVHEFLDENRTFDPDQQVWAARCACGFTQYEEDL</sequence>
<dbReference type="InterPro" id="IPR038765">
    <property type="entry name" value="Papain-like_cys_pep_sf"/>
</dbReference>
<dbReference type="GO" id="GO:0006298">
    <property type="term" value="P:mismatch repair"/>
    <property type="evidence" value="ECO:0007669"/>
    <property type="project" value="TreeGrafter"/>
</dbReference>
<dbReference type="GO" id="GO:0006289">
    <property type="term" value="P:nucleotide-excision repair"/>
    <property type="evidence" value="ECO:0007669"/>
    <property type="project" value="InterPro"/>
</dbReference>
<gene>
    <name evidence="10" type="ORF">PLBR_LOCUS7363</name>
</gene>
<feature type="domain" description="Rad4 beta-hairpin" evidence="9">
    <location>
        <begin position="558"/>
        <end position="632"/>
    </location>
</feature>
<dbReference type="Gene3D" id="2.20.20.110">
    <property type="entry name" value="Rad4, beta-hairpin domain BHD1"/>
    <property type="match status" value="1"/>
</dbReference>
<keyword evidence="3" id="KW-0227">DNA damage</keyword>
<dbReference type="Proteomes" id="UP000290189">
    <property type="component" value="Unassembled WGS sequence"/>
</dbReference>
<dbReference type="GO" id="GO:0071942">
    <property type="term" value="C:XPC complex"/>
    <property type="evidence" value="ECO:0007669"/>
    <property type="project" value="TreeGrafter"/>
</dbReference>
<dbReference type="Gene3D" id="3.90.260.10">
    <property type="entry name" value="Transglutaminase-like"/>
    <property type="match status" value="1"/>
</dbReference>
<dbReference type="PANTHER" id="PTHR12135">
    <property type="entry name" value="DNA REPAIR PROTEIN XP-C / RAD4"/>
    <property type="match status" value="1"/>
</dbReference>
<evidence type="ECO:0000256" key="2">
    <source>
        <dbReference type="ARBA" id="ARBA00009525"/>
    </source>
</evidence>
<evidence type="ECO:0000259" key="8">
    <source>
        <dbReference type="SMART" id="SM01031"/>
    </source>
</evidence>
<feature type="domain" description="Rad4 beta-hairpin" evidence="7">
    <location>
        <begin position="447"/>
        <end position="498"/>
    </location>
</feature>
<feature type="domain" description="Rad4 beta-hairpin" evidence="8">
    <location>
        <begin position="500"/>
        <end position="551"/>
    </location>
</feature>
<evidence type="ECO:0000259" key="7">
    <source>
        <dbReference type="SMART" id="SM01030"/>
    </source>
</evidence>
<dbReference type="Gene3D" id="3.30.70.2460">
    <property type="entry name" value="Rad4, beta-hairpin domain BHD3"/>
    <property type="match status" value="1"/>
</dbReference>
<dbReference type="InterPro" id="IPR042488">
    <property type="entry name" value="Rad4_BHD3_sf"/>
</dbReference>
<dbReference type="PANTHER" id="PTHR12135:SF0">
    <property type="entry name" value="DNA REPAIR PROTEIN COMPLEMENTING XP-C CELLS"/>
    <property type="match status" value="1"/>
</dbReference>
<feature type="region of interest" description="Disordered" evidence="6">
    <location>
        <begin position="299"/>
        <end position="321"/>
    </location>
</feature>
<dbReference type="InterPro" id="IPR018325">
    <property type="entry name" value="Rad4/PNGase_transGLS-fold"/>
</dbReference>
<proteinExistence type="inferred from homology"/>
<dbReference type="SMART" id="SM01030">
    <property type="entry name" value="BHD_1"/>
    <property type="match status" value="1"/>
</dbReference>
<keyword evidence="4" id="KW-0234">DNA repair</keyword>
<evidence type="ECO:0000313" key="10">
    <source>
        <dbReference type="EMBL" id="SPR00148.1"/>
    </source>
</evidence>
<evidence type="ECO:0000256" key="3">
    <source>
        <dbReference type="ARBA" id="ARBA00022763"/>
    </source>
</evidence>
<dbReference type="SUPFAM" id="SSF54001">
    <property type="entry name" value="Cysteine proteinases"/>
    <property type="match status" value="1"/>
</dbReference>
<dbReference type="EMBL" id="OVEO01000013">
    <property type="protein sequence ID" value="SPR00148.1"/>
    <property type="molecule type" value="Genomic_DNA"/>
</dbReference>
<dbReference type="SMART" id="SM01031">
    <property type="entry name" value="BHD_2"/>
    <property type="match status" value="1"/>
</dbReference>
<dbReference type="InterPro" id="IPR018326">
    <property type="entry name" value="Rad4_beta-hairpin_dom1"/>
</dbReference>
<feature type="compositionally biased region" description="Basic and acidic residues" evidence="6">
    <location>
        <begin position="43"/>
        <end position="57"/>
    </location>
</feature>
<evidence type="ECO:0000313" key="11">
    <source>
        <dbReference type="Proteomes" id="UP000290189"/>
    </source>
</evidence>
<dbReference type="SMART" id="SM01032">
    <property type="entry name" value="BHD_3"/>
    <property type="match status" value="1"/>
</dbReference>
<dbReference type="AlphaFoldDB" id="A0A3P3YIX5"/>
<dbReference type="Pfam" id="PF10403">
    <property type="entry name" value="BHD_1"/>
    <property type="match status" value="1"/>
</dbReference>
<dbReference type="InterPro" id="IPR018327">
    <property type="entry name" value="BHD_2"/>
</dbReference>
<evidence type="ECO:0000259" key="9">
    <source>
        <dbReference type="SMART" id="SM01032"/>
    </source>
</evidence>
<name>A0A3P3YIX5_PLABS</name>
<evidence type="ECO:0000256" key="5">
    <source>
        <dbReference type="ARBA" id="ARBA00023242"/>
    </source>
</evidence>
<evidence type="ECO:0000256" key="1">
    <source>
        <dbReference type="ARBA" id="ARBA00004123"/>
    </source>
</evidence>
<protein>
    <recommendedName>
        <fullName evidence="12">Rad4 beta-hairpin domain-containing protein</fullName>
    </recommendedName>
</protein>
<dbReference type="InterPro" id="IPR004583">
    <property type="entry name" value="DNA_repair_Rad4"/>
</dbReference>
<evidence type="ECO:0000256" key="6">
    <source>
        <dbReference type="SAM" id="MobiDB-lite"/>
    </source>
</evidence>
<organism evidence="10 11">
    <name type="scientific">Plasmodiophora brassicae</name>
    <name type="common">Clubroot disease agent</name>
    <dbReference type="NCBI Taxonomy" id="37360"/>
    <lineage>
        <taxon>Eukaryota</taxon>
        <taxon>Sar</taxon>
        <taxon>Rhizaria</taxon>
        <taxon>Endomyxa</taxon>
        <taxon>Phytomyxea</taxon>
        <taxon>Plasmodiophorida</taxon>
        <taxon>Plasmodiophoridae</taxon>
        <taxon>Plasmodiophora</taxon>
    </lineage>
</organism>
<dbReference type="GO" id="GO:0003684">
    <property type="term" value="F:damaged DNA binding"/>
    <property type="evidence" value="ECO:0007669"/>
    <property type="project" value="InterPro"/>
</dbReference>
<keyword evidence="5" id="KW-0539">Nucleus</keyword>
<dbReference type="GO" id="GO:0003697">
    <property type="term" value="F:single-stranded DNA binding"/>
    <property type="evidence" value="ECO:0007669"/>
    <property type="project" value="TreeGrafter"/>
</dbReference>
<dbReference type="InterPro" id="IPR018328">
    <property type="entry name" value="Rad4_beta-hairpin_dom3"/>
</dbReference>
<evidence type="ECO:0008006" key="12">
    <source>
        <dbReference type="Google" id="ProtNLM"/>
    </source>
</evidence>
<keyword evidence="10" id="KW-0496">Mitochondrion</keyword>
<dbReference type="InterPro" id="IPR036985">
    <property type="entry name" value="Transglutaminase-like_sf"/>
</dbReference>
<evidence type="ECO:0000256" key="4">
    <source>
        <dbReference type="ARBA" id="ARBA00023204"/>
    </source>
</evidence>
<accession>A0A3P3YIX5</accession>
<dbReference type="GO" id="GO:0005737">
    <property type="term" value="C:cytoplasm"/>
    <property type="evidence" value="ECO:0007669"/>
    <property type="project" value="TreeGrafter"/>
</dbReference>
<geneLocation type="mitochondrion" evidence="10"/>
<comment type="subcellular location">
    <subcellularLocation>
        <location evidence="1">Nucleus</location>
    </subcellularLocation>
</comment>
<reference evidence="10 11" key="1">
    <citation type="submission" date="2018-03" db="EMBL/GenBank/DDBJ databases">
        <authorList>
            <person name="Fogelqvist J."/>
        </authorList>
    </citation>
    <scope>NUCLEOTIDE SEQUENCE [LARGE SCALE GENOMIC DNA]</scope>
</reference>
<dbReference type="Pfam" id="PF03835">
    <property type="entry name" value="Rad4"/>
    <property type="match status" value="1"/>
</dbReference>
<comment type="similarity">
    <text evidence="2">Belongs to the XPC family.</text>
</comment>